<protein>
    <recommendedName>
        <fullName evidence="6">ATP-dependent DNA helicase</fullName>
    </recommendedName>
</protein>
<comment type="caution">
    <text evidence="4">The sequence shown here is derived from an EMBL/GenBank/DDBJ whole genome shotgun (WGS) entry which is preliminary data.</text>
</comment>
<accession>A0AAP0RN58</accession>
<evidence type="ECO:0000259" key="3">
    <source>
        <dbReference type="Pfam" id="PF21530"/>
    </source>
</evidence>
<organism evidence="4 5">
    <name type="scientific">Liquidambar formosana</name>
    <name type="common">Formosan gum</name>
    <dbReference type="NCBI Taxonomy" id="63359"/>
    <lineage>
        <taxon>Eukaryota</taxon>
        <taxon>Viridiplantae</taxon>
        <taxon>Streptophyta</taxon>
        <taxon>Embryophyta</taxon>
        <taxon>Tracheophyta</taxon>
        <taxon>Spermatophyta</taxon>
        <taxon>Magnoliopsida</taxon>
        <taxon>eudicotyledons</taxon>
        <taxon>Gunneridae</taxon>
        <taxon>Pentapetalae</taxon>
        <taxon>Saxifragales</taxon>
        <taxon>Altingiaceae</taxon>
        <taxon>Liquidambar</taxon>
    </lineage>
</organism>
<dbReference type="InterPro" id="IPR027417">
    <property type="entry name" value="P-loop_NTPase"/>
</dbReference>
<evidence type="ECO:0000313" key="4">
    <source>
        <dbReference type="EMBL" id="KAK9280663.1"/>
    </source>
</evidence>
<evidence type="ECO:0000256" key="1">
    <source>
        <dbReference type="SAM" id="MobiDB-lite"/>
    </source>
</evidence>
<dbReference type="Pfam" id="PF21530">
    <property type="entry name" value="Pif1_2B_dom"/>
    <property type="match status" value="1"/>
</dbReference>
<evidence type="ECO:0008006" key="6">
    <source>
        <dbReference type="Google" id="ProtNLM"/>
    </source>
</evidence>
<evidence type="ECO:0000259" key="2">
    <source>
        <dbReference type="Pfam" id="PF14214"/>
    </source>
</evidence>
<dbReference type="Proteomes" id="UP001415857">
    <property type="component" value="Unassembled WGS sequence"/>
</dbReference>
<keyword evidence="5" id="KW-1185">Reference proteome</keyword>
<dbReference type="SUPFAM" id="SSF52540">
    <property type="entry name" value="P-loop containing nucleoside triphosphate hydrolases"/>
    <property type="match status" value="1"/>
</dbReference>
<dbReference type="Pfam" id="PF14214">
    <property type="entry name" value="Helitron_like_N"/>
    <property type="match status" value="1"/>
</dbReference>
<feature type="region of interest" description="Disordered" evidence="1">
    <location>
        <begin position="1"/>
        <end position="23"/>
    </location>
</feature>
<dbReference type="InterPro" id="IPR049163">
    <property type="entry name" value="Pif1-like_2B_dom"/>
</dbReference>
<proteinExistence type="predicted"/>
<dbReference type="InterPro" id="IPR025476">
    <property type="entry name" value="Helitron_helicase-like"/>
</dbReference>
<feature type="domain" description="DNA helicase Pif1-like 2B" evidence="3">
    <location>
        <begin position="1096"/>
        <end position="1130"/>
    </location>
</feature>
<evidence type="ECO:0000313" key="5">
    <source>
        <dbReference type="Proteomes" id="UP001415857"/>
    </source>
</evidence>
<dbReference type="PANTHER" id="PTHR45786:SF74">
    <property type="entry name" value="ATP-DEPENDENT DNA HELICASE"/>
    <property type="match status" value="1"/>
</dbReference>
<reference evidence="4 5" key="1">
    <citation type="journal article" date="2024" name="Plant J.">
        <title>Genome sequences and population genomics reveal climatic adaptation and genomic divergence between two closely related sweetgum species.</title>
        <authorList>
            <person name="Xu W.Q."/>
            <person name="Ren C.Q."/>
            <person name="Zhang X.Y."/>
            <person name="Comes H.P."/>
            <person name="Liu X.H."/>
            <person name="Li Y.G."/>
            <person name="Kettle C.J."/>
            <person name="Jalonen R."/>
            <person name="Gaisberger H."/>
            <person name="Ma Y.Z."/>
            <person name="Qiu Y.X."/>
        </authorList>
    </citation>
    <scope>NUCLEOTIDE SEQUENCE [LARGE SCALE GENOMIC DNA]</scope>
    <source>
        <strain evidence="4">Hangzhou</strain>
    </source>
</reference>
<dbReference type="PANTHER" id="PTHR45786">
    <property type="entry name" value="DNA BINDING PROTEIN-LIKE"/>
    <property type="match status" value="1"/>
</dbReference>
<feature type="compositionally biased region" description="Polar residues" evidence="1">
    <location>
        <begin position="65"/>
        <end position="75"/>
    </location>
</feature>
<feature type="region of interest" description="Disordered" evidence="1">
    <location>
        <begin position="47"/>
        <end position="75"/>
    </location>
</feature>
<sequence>MASSISTNRKESQLRQHVDPRDARTLRASILRSNRMRQASLLQEPTKPGIEENTTKDFPIAVPPTLSNNNPNDSTRCNSLAQFQRKSQLFHSAILRSSELLSENLGPIGNYNVATNDYDPSIMPTSPNEDRLPNVIPGVNVMVPNMRDISIAGATSGPLNIPAQTGSSFVVRSRRRKISERWGFGPRSITCSYCKALMWIEEKVENSAKSNPRFSLCCQRGQVILPLLPLTPDFLEQKFKDRTFKEHIRAYNSMLSFTSMGGKIDHSMSDGRGPYSFQISGENVHRIGSLLPEPGKKPTFAQLYIYDTEHEVHNRMDAITTGGHASGIDVLTLEALQNMLNDINPYVKIFRNARDKMSENNVRDLKVQIIQSRGGRQYIRPTTNEIAALIVGDGTEDVGNRDIVVCKSDGTLQRIDETHPSYMPLQYPILFPLGTDGWCRCIPFAPGSSNSREGVSMRQFYAFRLQHRDGEGKTILQGGRLFQQFVVDCYAAIEQHRLTYVKLNQDRLRSDLYRDAMAICRAMGPPDFFITFTCNPNWKEIQHELSRIPGQRVDDRPDIVARVFRIKHRQLMSDFKKKSFLGRVVADIHVIEFQKRGLPHAHILLTLAAADKPVTVEDIDDVICAEIPDQREDPLAYETVIKCMIHGPCGVENPNAPCMVNGKCSKHYPKEFCNQTTIDENGFVKYRRGVNVNKIVVNGRTIDNRWVIPYNRDLLVRYDAHINIERCAQTKLIKYLYKYMHKGVDSATTVVEENVLPPGNVGQQRYKDVDEVKQYLDCRYISAIESCWRIFDFDLQQQYPSVKRLQYHLSGEQFIVFPEAANVQSVVERPGVQDTMFTKWFEANRNHPEARVLTYADFPGSWVWDRKQKKWTERKQRKVIGRLLCAHPTSGERYYLRMLLNKVRGATCYEDIRTVNGVVHQTFKEACLELGLLDDDNEWHEALAEASIWASGLQLRNMFCSMLMFSEVTSPHELWENHWNDLTNDLQIRVRRHIGDNEVHLDEEELRNLGLHEIEQILNRNGRSLKDFPHMPLPSSHIVNVIINRLIREELDYDSIREKHMFESLHAGLNSDQLQIFDAIMTAHTKQEGGPFFIYAHCLQLKVGAPIVLLRNINQFMGLYNGTRLIIHKLGDRVIEARVITGSNMDGTVLIPRIELSPSTTHWPFMLKRRQFPVKLAFAMTINKSQGQTLTRLDMRPPINLCRSARLEIRRMFKMLECKCLREGTPVRKHGFKKIRMGWTLREFGYKVPDQYLMDTILKTLPSSWDIVKGSVLQEHNPSSAIEGYIVDFSIFVEAVVNTLPRSWPHVVSKTICGEHPPDLTTLVKVLEEVEDDIILLAALDEAEQNEDMILLRALDEVEHNIVTKIQATN</sequence>
<gene>
    <name evidence="4" type="ORF">L1049_014360</name>
</gene>
<feature type="domain" description="Helitron helicase-like" evidence="2">
    <location>
        <begin position="509"/>
        <end position="605"/>
    </location>
</feature>
<name>A0AAP0RN58_LIQFO</name>
<feature type="compositionally biased region" description="Basic and acidic residues" evidence="1">
    <location>
        <begin position="8"/>
        <end position="23"/>
    </location>
</feature>
<dbReference type="EMBL" id="JBBPBK010000008">
    <property type="protein sequence ID" value="KAK9280663.1"/>
    <property type="molecule type" value="Genomic_DNA"/>
</dbReference>